<protein>
    <submittedName>
        <fullName evidence="2">Uncharacterized protein</fullName>
    </submittedName>
</protein>
<feature type="compositionally biased region" description="Basic and acidic residues" evidence="1">
    <location>
        <begin position="558"/>
        <end position="567"/>
    </location>
</feature>
<feature type="compositionally biased region" description="Low complexity" evidence="1">
    <location>
        <begin position="28"/>
        <end position="40"/>
    </location>
</feature>
<feature type="region of interest" description="Disordered" evidence="1">
    <location>
        <begin position="557"/>
        <end position="588"/>
    </location>
</feature>
<name>A0AA38XE56_9EURO</name>
<gene>
    <name evidence="2" type="ORF">H2200_004956</name>
</gene>
<feature type="compositionally biased region" description="Basic and acidic residues" evidence="1">
    <location>
        <begin position="400"/>
        <end position="421"/>
    </location>
</feature>
<feature type="compositionally biased region" description="Acidic residues" evidence="1">
    <location>
        <begin position="390"/>
        <end position="399"/>
    </location>
</feature>
<dbReference type="EMBL" id="JAPDRK010000006">
    <property type="protein sequence ID" value="KAJ9611772.1"/>
    <property type="molecule type" value="Genomic_DNA"/>
</dbReference>
<dbReference type="AlphaFoldDB" id="A0AA38XE56"/>
<evidence type="ECO:0000256" key="1">
    <source>
        <dbReference type="SAM" id="MobiDB-lite"/>
    </source>
</evidence>
<proteinExistence type="predicted"/>
<accession>A0AA38XE56</accession>
<evidence type="ECO:0000313" key="3">
    <source>
        <dbReference type="Proteomes" id="UP001172673"/>
    </source>
</evidence>
<feature type="compositionally biased region" description="Basic and acidic residues" evidence="1">
    <location>
        <begin position="49"/>
        <end position="61"/>
    </location>
</feature>
<organism evidence="2 3">
    <name type="scientific">Cladophialophora chaetospira</name>
    <dbReference type="NCBI Taxonomy" id="386627"/>
    <lineage>
        <taxon>Eukaryota</taxon>
        <taxon>Fungi</taxon>
        <taxon>Dikarya</taxon>
        <taxon>Ascomycota</taxon>
        <taxon>Pezizomycotina</taxon>
        <taxon>Eurotiomycetes</taxon>
        <taxon>Chaetothyriomycetidae</taxon>
        <taxon>Chaetothyriales</taxon>
        <taxon>Herpotrichiellaceae</taxon>
        <taxon>Cladophialophora</taxon>
    </lineage>
</organism>
<reference evidence="2" key="1">
    <citation type="submission" date="2022-10" db="EMBL/GenBank/DDBJ databases">
        <title>Culturing micro-colonial fungi from biological soil crusts in the Mojave desert and describing Neophaeococcomyces mojavensis, and introducing the new genera and species Taxawa tesnikishii.</title>
        <authorList>
            <person name="Kurbessoian T."/>
            <person name="Stajich J.E."/>
        </authorList>
    </citation>
    <scope>NUCLEOTIDE SEQUENCE</scope>
    <source>
        <strain evidence="2">TK_41</strain>
    </source>
</reference>
<sequence length="588" mass="63634">MTANTGPKKSEDEAPKTVKWEVGETRPDASCSSSDLAAALNPVGTQPSAKEKTAAPGEKRIFGQVAQNEADTGNKPEGPKKAKITATKGDPISSAERIAGASAKNTAYTSDKKPLVPSAAADPYGPTVILLLKTLPTNTDTLFIRVFSAHITTHTISEAGYAIYLLFPQHSRSTGKILRDFLYYRTLPWNSSIVALKGKEAEAVGDEILSAYILADEISLVELQSPLISLYRALQPSEIEFGNPADALRHVMQTNLDNLSAGPQNDLAKASQKKEPMLLTWQRELAARNRLAAEKARRKSLMHGSSFRRDEARKALQLNLENAIQEEMTKALQEDVMNARQEEAKKFAPEGASSLPRDYYTKGVPRNAQQLQDKDENESHQLDPGHQQELEAEDEEEYLEIMRRLDGIEDPKPKEELEDKSASAPDPTEVQIDNPFGSDASAANIVSSRREAQSAAVSQTEPMPRNEEEDVPFSASEESADQRRQEEQQQGADVVSVGGQVAMAADKGEETSSVATPELPGHAVASDDLKCTEGGAPAVVLAATEFTAVEEAAVEVTTESRKEKEAEDSVGASLVAENAKVGKKVSSE</sequence>
<keyword evidence="3" id="KW-1185">Reference proteome</keyword>
<comment type="caution">
    <text evidence="2">The sequence shown here is derived from an EMBL/GenBank/DDBJ whole genome shotgun (WGS) entry which is preliminary data.</text>
</comment>
<dbReference type="Proteomes" id="UP001172673">
    <property type="component" value="Unassembled WGS sequence"/>
</dbReference>
<feature type="compositionally biased region" description="Basic and acidic residues" evidence="1">
    <location>
        <begin position="8"/>
        <end position="27"/>
    </location>
</feature>
<feature type="compositionally biased region" description="Basic and acidic residues" evidence="1">
    <location>
        <begin position="372"/>
        <end position="389"/>
    </location>
</feature>
<feature type="region of interest" description="Disordered" evidence="1">
    <location>
        <begin position="1"/>
        <end position="95"/>
    </location>
</feature>
<evidence type="ECO:0000313" key="2">
    <source>
        <dbReference type="EMBL" id="KAJ9611772.1"/>
    </source>
</evidence>
<feature type="region of interest" description="Disordered" evidence="1">
    <location>
        <begin position="367"/>
        <end position="495"/>
    </location>
</feature>